<organism evidence="1 2">
    <name type="scientific">Sinobacterium norvegicum</name>
    <dbReference type="NCBI Taxonomy" id="1641715"/>
    <lineage>
        <taxon>Bacteria</taxon>
        <taxon>Pseudomonadati</taxon>
        <taxon>Pseudomonadota</taxon>
        <taxon>Gammaproteobacteria</taxon>
        <taxon>Cellvibrionales</taxon>
        <taxon>Spongiibacteraceae</taxon>
        <taxon>Sinobacterium</taxon>
    </lineage>
</organism>
<sequence length="406" mass="44366">MNQSALQSHRVNNNLLISPNEKPKFLELQKLSEQGNYWATNIVREIRQLAAGKTNHDSVYLDVNDHNNARDFVLKLPGCEVIATQELAGNYIVTSMNVDFSYVSSQTENTKPAVHWAQKRKDSWMASPKKDGSLKRQSKDEENWILAGVSDQYSDAEFSAKVTAEHIKASPFSDNGKIDTYGYNLFYSPGSGSFAGLKNLKTQLDAENSAEIRESAQLLAGVMEKAHKDYKRNQSKTSHKVAWVTQRGGSAVMTQALRILSDKSVNLEGSQKVFLSHPTSRTDRLYKLSRDVGMAKDTTNLSSHNALNGSQLLASLSNIKTTGMRARTERETGGYQWQHEGRDHLSSFNGGKAVGKAVGGVFTAVAASGGMAAVAGAIAGIACSNIPGVQEFPNMKSAFDHYVAKV</sequence>
<comment type="caution">
    <text evidence="1">The sequence shown here is derived from an EMBL/GenBank/DDBJ whole genome shotgun (WGS) entry which is preliminary data.</text>
</comment>
<gene>
    <name evidence="1" type="ORF">SIN8267_00113</name>
</gene>
<evidence type="ECO:0000313" key="1">
    <source>
        <dbReference type="EMBL" id="CAH0990030.1"/>
    </source>
</evidence>
<evidence type="ECO:0000313" key="2">
    <source>
        <dbReference type="Proteomes" id="UP000838100"/>
    </source>
</evidence>
<dbReference type="EMBL" id="CAKLPX010000001">
    <property type="protein sequence ID" value="CAH0990030.1"/>
    <property type="molecule type" value="Genomic_DNA"/>
</dbReference>
<name>A0ABM9A9Z5_9GAMM</name>
<proteinExistence type="predicted"/>
<dbReference type="Proteomes" id="UP000838100">
    <property type="component" value="Unassembled WGS sequence"/>
</dbReference>
<protein>
    <submittedName>
        <fullName evidence="1">Uncharacterized protein</fullName>
    </submittedName>
</protein>
<accession>A0ABM9A9Z5</accession>
<dbReference type="RefSeq" id="WP_237442726.1">
    <property type="nucleotide sequence ID" value="NZ_CAKLPX010000001.1"/>
</dbReference>
<reference evidence="1" key="1">
    <citation type="submission" date="2021-12" db="EMBL/GenBank/DDBJ databases">
        <authorList>
            <person name="Rodrigo-Torres L."/>
            <person name="Arahal R. D."/>
            <person name="Lucena T."/>
        </authorList>
    </citation>
    <scope>NUCLEOTIDE SEQUENCE</scope>
    <source>
        <strain evidence="1">CECT 8267</strain>
    </source>
</reference>
<keyword evidence="2" id="KW-1185">Reference proteome</keyword>